<dbReference type="PANTHER" id="PTHR10366:SF564">
    <property type="entry name" value="STEROL-4-ALPHA-CARBOXYLATE 3-DEHYDROGENASE, DECARBOXYLATING"/>
    <property type="match status" value="1"/>
</dbReference>
<evidence type="ECO:0000259" key="3">
    <source>
        <dbReference type="Pfam" id="PF01370"/>
    </source>
</evidence>
<keyword evidence="1" id="KW-0560">Oxidoreductase</keyword>
<evidence type="ECO:0000313" key="5">
    <source>
        <dbReference type="Proteomes" id="UP000002037"/>
    </source>
</evidence>
<dbReference type="HOGENOM" id="CLU_007383_9_2_1"/>
<evidence type="ECO:0000256" key="1">
    <source>
        <dbReference type="ARBA" id="ARBA00023002"/>
    </source>
</evidence>
<dbReference type="PANTHER" id="PTHR10366">
    <property type="entry name" value="NAD DEPENDENT EPIMERASE/DEHYDRATASE"/>
    <property type="match status" value="1"/>
</dbReference>
<dbReference type="KEGG" id="ctp:CTRG_05072"/>
<dbReference type="GO" id="GO:0016616">
    <property type="term" value="F:oxidoreductase activity, acting on the CH-OH group of donors, NAD or NADP as acceptor"/>
    <property type="evidence" value="ECO:0007669"/>
    <property type="project" value="TreeGrafter"/>
</dbReference>
<dbReference type="STRING" id="294747.C5MG79"/>
<name>C5MG79_CANTT</name>
<dbReference type="OrthoDB" id="2735536at2759"/>
<keyword evidence="5" id="KW-1185">Reference proteome</keyword>
<organism evidence="4 5">
    <name type="scientific">Candida tropicalis (strain ATCC MYA-3404 / T1)</name>
    <name type="common">Yeast</name>
    <dbReference type="NCBI Taxonomy" id="294747"/>
    <lineage>
        <taxon>Eukaryota</taxon>
        <taxon>Fungi</taxon>
        <taxon>Dikarya</taxon>
        <taxon>Ascomycota</taxon>
        <taxon>Saccharomycotina</taxon>
        <taxon>Pichiomycetes</taxon>
        <taxon>Debaryomycetaceae</taxon>
        <taxon>Candida/Lodderomyces clade</taxon>
        <taxon>Candida</taxon>
    </lineage>
</organism>
<proteinExistence type="inferred from homology"/>
<dbReference type="InterPro" id="IPR050425">
    <property type="entry name" value="NAD(P)_dehydrat-like"/>
</dbReference>
<reference evidence="4 5" key="1">
    <citation type="journal article" date="2009" name="Nature">
        <title>Evolution of pathogenicity and sexual reproduction in eight Candida genomes.</title>
        <authorList>
            <person name="Butler G."/>
            <person name="Rasmussen M.D."/>
            <person name="Lin M.F."/>
            <person name="Santos M.A."/>
            <person name="Sakthikumar S."/>
            <person name="Munro C.A."/>
            <person name="Rheinbay E."/>
            <person name="Grabherr M."/>
            <person name="Forche A."/>
            <person name="Reedy J.L."/>
            <person name="Agrafioti I."/>
            <person name="Arnaud M.B."/>
            <person name="Bates S."/>
            <person name="Brown A.J."/>
            <person name="Brunke S."/>
            <person name="Costanzo M.C."/>
            <person name="Fitzpatrick D.A."/>
            <person name="de Groot P.W."/>
            <person name="Harris D."/>
            <person name="Hoyer L.L."/>
            <person name="Hube B."/>
            <person name="Klis F.M."/>
            <person name="Kodira C."/>
            <person name="Lennard N."/>
            <person name="Logue M.E."/>
            <person name="Martin R."/>
            <person name="Neiman A.M."/>
            <person name="Nikolaou E."/>
            <person name="Quail M.A."/>
            <person name="Quinn J."/>
            <person name="Santos M.C."/>
            <person name="Schmitzberger F.F."/>
            <person name="Sherlock G."/>
            <person name="Shah P."/>
            <person name="Silverstein K.A."/>
            <person name="Skrzypek M.S."/>
            <person name="Soll D."/>
            <person name="Staggs R."/>
            <person name="Stansfield I."/>
            <person name="Stumpf M.P."/>
            <person name="Sudbery P.E."/>
            <person name="Srikantha T."/>
            <person name="Zeng Q."/>
            <person name="Berman J."/>
            <person name="Berriman M."/>
            <person name="Heitman J."/>
            <person name="Gow N.A."/>
            <person name="Lorenz M.C."/>
            <person name="Birren B.W."/>
            <person name="Kellis M."/>
            <person name="Cuomo C.A."/>
        </authorList>
    </citation>
    <scope>NUCLEOTIDE SEQUENCE [LARGE SCALE GENOMIC DNA]</scope>
    <source>
        <strain evidence="5">ATCC MYA-3404 / T1</strain>
    </source>
</reference>
<dbReference type="VEuPathDB" id="FungiDB:CTRG_05072"/>
<dbReference type="Pfam" id="PF01370">
    <property type="entry name" value="Epimerase"/>
    <property type="match status" value="1"/>
</dbReference>
<comment type="similarity">
    <text evidence="2">Belongs to the NAD(P)-dependent epimerase/dehydratase family. Dihydroflavonol-4-reductase subfamily.</text>
</comment>
<dbReference type="SUPFAM" id="SSF51735">
    <property type="entry name" value="NAD(P)-binding Rossmann-fold domains"/>
    <property type="match status" value="1"/>
</dbReference>
<dbReference type="Proteomes" id="UP000002037">
    <property type="component" value="Unassembled WGS sequence"/>
</dbReference>
<dbReference type="Gene3D" id="3.40.50.720">
    <property type="entry name" value="NAD(P)-binding Rossmann-like Domain"/>
    <property type="match status" value="1"/>
</dbReference>
<dbReference type="InterPro" id="IPR001509">
    <property type="entry name" value="Epimerase_deHydtase"/>
</dbReference>
<dbReference type="GeneID" id="8299228"/>
<protein>
    <recommendedName>
        <fullName evidence="3">NAD-dependent epimerase/dehydratase domain-containing protein</fullName>
    </recommendedName>
</protein>
<evidence type="ECO:0000256" key="2">
    <source>
        <dbReference type="ARBA" id="ARBA00023445"/>
    </source>
</evidence>
<dbReference type="eggNOG" id="KOG1502">
    <property type="taxonomic scope" value="Eukaryota"/>
</dbReference>
<accession>C5MG79</accession>
<dbReference type="AlphaFoldDB" id="C5MG79"/>
<sequence>MSIFITGASGYVGQHILSELLSSDRKVIAIVRSKGSQDKLVKLFPTSNLSFEIVSELDKPNALDSILQKHPEATTFINTASVVKFTADDYAKEIIDPSINIIKYTLTSIKENAPNIKRVILTSSSASMIGPDKAFGYNGEYSDDDWSPLTYELGKINGTMAYFTAKKLAEQEAWNFIKHEKPKFDLVAIMPSLILGPVKFDTEITKNSQPSTSGMIGSLLKLNSNDEIPIMAAGAVDVRDVAIIHNKAIDDENFSNQRILLESNKITNDNMIQIIIDNFPNWKSKLPKPNPIKESDFVKPNDERSKKLIGMKLRSLDDSVIDLVKQIEKDDLVESVEKLKV</sequence>
<dbReference type="InterPro" id="IPR036291">
    <property type="entry name" value="NAD(P)-bd_dom_sf"/>
</dbReference>
<dbReference type="EMBL" id="GG692401">
    <property type="protein sequence ID" value="EER31342.1"/>
    <property type="molecule type" value="Genomic_DNA"/>
</dbReference>
<feature type="domain" description="NAD-dependent epimerase/dehydratase" evidence="3">
    <location>
        <begin position="3"/>
        <end position="205"/>
    </location>
</feature>
<gene>
    <name evidence="4" type="ORF">CTRG_05072</name>
</gene>
<evidence type="ECO:0000313" key="4">
    <source>
        <dbReference type="EMBL" id="EER31342.1"/>
    </source>
</evidence>
<dbReference type="RefSeq" id="XP_002550774.1">
    <property type="nucleotide sequence ID" value="XM_002550728.1"/>
</dbReference>